<proteinExistence type="predicted"/>
<protein>
    <submittedName>
        <fullName evidence="1">Uncharacterized protein</fullName>
    </submittedName>
</protein>
<dbReference type="Proteomes" id="UP000248066">
    <property type="component" value="Unassembled WGS sequence"/>
</dbReference>
<evidence type="ECO:0000313" key="2">
    <source>
        <dbReference type="Proteomes" id="UP000248066"/>
    </source>
</evidence>
<dbReference type="AlphaFoldDB" id="A0A2W0HCF5"/>
<dbReference type="EMBL" id="PDOF01000001">
    <property type="protein sequence ID" value="PYZ97680.1"/>
    <property type="molecule type" value="Genomic_DNA"/>
</dbReference>
<dbReference type="RefSeq" id="WP_110517002.1">
    <property type="nucleotide sequence ID" value="NZ_PDOF01000001.1"/>
</dbReference>
<evidence type="ECO:0000313" key="1">
    <source>
        <dbReference type="EMBL" id="PYZ97680.1"/>
    </source>
</evidence>
<name>A0A2W0HCF5_9BACI</name>
<comment type="caution">
    <text evidence="1">The sequence shown here is derived from an EMBL/GenBank/DDBJ whole genome shotgun (WGS) entry which is preliminary data.</text>
</comment>
<organism evidence="1 2">
    <name type="scientific">Alteribacter lacisalsi</name>
    <dbReference type="NCBI Taxonomy" id="2045244"/>
    <lineage>
        <taxon>Bacteria</taxon>
        <taxon>Bacillati</taxon>
        <taxon>Bacillota</taxon>
        <taxon>Bacilli</taxon>
        <taxon>Bacillales</taxon>
        <taxon>Bacillaceae</taxon>
        <taxon>Alteribacter</taxon>
    </lineage>
</organism>
<sequence>MKPEWIKFMEMKGKNLRALMASRMMISNREEVWSFLCPDPVIGRGLWNEDKGLMDEEGYWRFEWREDEAGNDLLILHEQDTPAPLTFEKADVPSQKHVVYSSDYIPRGDGIIQSLKGYGFTRNGEKELVKVVIAMDNEWMTIIPAPGVIDIFITEYPPVLETYDELVFSSDE</sequence>
<reference evidence="1 2" key="1">
    <citation type="submission" date="2017-10" db="EMBL/GenBank/DDBJ databases">
        <title>Bacillus sp. nov., a halophilic bacterium isolated from a Yangshapao Lake.</title>
        <authorList>
            <person name="Wang H."/>
        </authorList>
    </citation>
    <scope>NUCLEOTIDE SEQUENCE [LARGE SCALE GENOMIC DNA]</scope>
    <source>
        <strain evidence="1 2">YSP-3</strain>
    </source>
</reference>
<keyword evidence="2" id="KW-1185">Reference proteome</keyword>
<accession>A0A2W0HCF5</accession>
<dbReference type="OrthoDB" id="2451977at2"/>
<gene>
    <name evidence="1" type="ORF">CR205_03550</name>
</gene>